<dbReference type="SUPFAM" id="SSF51126">
    <property type="entry name" value="Pectin lyase-like"/>
    <property type="match status" value="2"/>
</dbReference>
<feature type="chain" id="PRO_5022001050" description="DUF1565 domain-containing protein" evidence="1">
    <location>
        <begin position="33"/>
        <end position="2199"/>
    </location>
</feature>
<name>A0A540VJ23_9CHLR</name>
<dbReference type="SMART" id="SM00710">
    <property type="entry name" value="PbH1"/>
    <property type="match status" value="10"/>
</dbReference>
<feature type="domain" description="SpaA-like prealbumin fold" evidence="2">
    <location>
        <begin position="1010"/>
        <end position="1097"/>
    </location>
</feature>
<gene>
    <name evidence="4" type="ORF">FKZ61_05520</name>
</gene>
<feature type="domain" description="SpaA-like prealbumin fold" evidence="2">
    <location>
        <begin position="1104"/>
        <end position="1188"/>
    </location>
</feature>
<feature type="domain" description="SpaA-like prealbumin fold" evidence="2">
    <location>
        <begin position="1293"/>
        <end position="1372"/>
    </location>
</feature>
<reference evidence="4 5" key="1">
    <citation type="submission" date="2019-06" db="EMBL/GenBank/DDBJ databases">
        <title>Genome sequence of Litorilinea aerophila BAA-2444.</title>
        <authorList>
            <person name="Maclea K.S."/>
            <person name="Maurais E.G."/>
            <person name="Iannazzi L.C."/>
        </authorList>
    </citation>
    <scope>NUCLEOTIDE SEQUENCE [LARGE SCALE GENOMIC DNA]</scope>
    <source>
        <strain evidence="4 5">ATCC BAA-2444</strain>
    </source>
</reference>
<dbReference type="InterPro" id="IPR055354">
    <property type="entry name" value="DUF7507"/>
</dbReference>
<evidence type="ECO:0000313" key="4">
    <source>
        <dbReference type="EMBL" id="TQE96721.1"/>
    </source>
</evidence>
<organism evidence="4 5">
    <name type="scientific">Litorilinea aerophila</name>
    <dbReference type="NCBI Taxonomy" id="1204385"/>
    <lineage>
        <taxon>Bacteria</taxon>
        <taxon>Bacillati</taxon>
        <taxon>Chloroflexota</taxon>
        <taxon>Caldilineae</taxon>
        <taxon>Caldilineales</taxon>
        <taxon>Caldilineaceae</taxon>
        <taxon>Litorilinea</taxon>
    </lineage>
</organism>
<dbReference type="Gene3D" id="2.160.20.10">
    <property type="entry name" value="Single-stranded right-handed beta-helix, Pectin lyase-like"/>
    <property type="match status" value="2"/>
</dbReference>
<keyword evidence="1" id="KW-0732">Signal</keyword>
<feature type="domain" description="SpaA-like prealbumin fold" evidence="2">
    <location>
        <begin position="1569"/>
        <end position="1648"/>
    </location>
</feature>
<dbReference type="OrthoDB" id="1391397at2"/>
<feature type="domain" description="SpaA-like prealbumin fold" evidence="2">
    <location>
        <begin position="1670"/>
        <end position="1741"/>
    </location>
</feature>
<sequence>MQHKSHHLLALRWLAAVLAMGLALGISLPARADTTVIVKPSNNQGWISTGNSNGGSSAITDVQPRNGTGSLEMTGDRTRFQQTISPTIPLGQVTALSFEYYIPASSVSALHPDYTPALRLHVFDPGADGQPGTGDDLWTELVWEGAYNGVYGNLYRDQWYTGDGVSGTVWRWVTGQGVTLDGGGAQVNLPVPDWADPSNGWYTANAVVFAISVGVGSSAGTGYHAFADTVILGVNGDNTTYNFEAETPCTAVCYVDGANGDDSFGGDTPASAKRTIQAAVDQVDVGGQVIVAAGVYTENVTIGKRLSLIGAGSDADPAGNTVVRKAANAAVFTITGSGNSLAEPLLLQDIRIEPEHVYGINIPSGTVQYLTLDNVQVIGTNETNDTESETGLKVATAASIHYLTVMDSAFDHLTYGWYFAKHGDWGPGGSNVTHVSVSNTSFSYNDAKGIYVEKLSDATFTNCQVINNGVYSAFWNGTWNAGFDINLKGEEIYQNIVFDNVTFMDNGHHVKEGAALMIKARDDGATYGAHPASLDNVQILNSTFQGNERGIRLGEPGANNAGPTNVVIHNNNIISNTQTYTGTDGSPYGGVINLTQSRVDATMNWWGAADGPSGEGSGSGDAVSANVDFCPWLDGAAPGGAPASASGGFATTSSDGHTSLYCTIEAAMYASTGPNQEVHVQPGQWPAETMNRDYTDSPGLLVRATGSMTDTVIHGLSLGGASFDGLTFQNFTFTGDHPDAYGNYHVAIDSSGVYTDLAFIDNTFDGQDAVDIAAFFTNQGWNGLRFQGNTFRNYHQSLARPDGSYIINYSLIFAEAQGTTPGDQLVLVDNRFEEVHHLNAAEAYRWRRVAMENNQVTGIHGRLLIWSDGATDIISATVQNNSLNVMTGTVDYQTTGIGVYYLDAPVTISGNTVQGASTCLTASGIEALTVTGNQFSSCATRGLLFSDSGSVVTPAQALIQGNTFADGPLGVENQAESFELNVCENTFTNIAQRELSNPGPFARCTSDVVVTKVVDWSGLPADPTASFELCISGPGYNDCQVNVAPSQTITWTDLWPGTYVITETAAAGYSVAMSCDNGASGTSLSLSLVRDQDVTCQVTNTALPASLTITKTVVGPAPDSPWTFTGSLGNFTLPAAGGAQTFSGLAAGSYVITETTKPGYQTSVLCDNGVQGTASVAVTLALGEHVACEFVNTAILPVVTITKTVVGPAPDSPWAFTGNLGDFTLPAAGGSQTFANLQPGSYIVQETSQPGYTTHVTCDDGTQGNNNVILDLALDEHVRCEFVNTAILPTVTVVKRVEGLPPATAWAFSGDLGSFTLPATGGSQSFTGLQPGTYTIQEASQPGYTTHVTCDDGSQGNDSVTLNLALAENVTCEFVNSAIPPTITITKTVVGPAPDSPWTFTGSLGNFTLPAAGGSQTFSGLAAGSYVITETTKPGYQTSVLCDNGVQGTASVAVTLALGEHVACEFVNTAILPVVTITKTVVGPAPDSPWAFTGNLGDFTLPAAGGSQTFANLQPGSYIVQETSQPGYTTHVTCDDGTQGNNNVILDLALDEHVRCEFVNTAILPTVTVVKRVEGLPPATAWAFSGDLGSFTLPATGGSQSFTGLQPGTYTIQEASQPGYTTHVTCDDGSQGNDSVTLNLALAENVTCEFVNSAIPPTITITKTVVGPAPDSPWTFTGSLGNFTLPAAGGAQTFTGLQPGSYTITETVKSGYHAAVSCDNGATGDHAVQLELAPGDQVACTFVNTAGTATVVITKTVVGPAPDSPWTFTGSLGDFTLPAAGGSQTFTGLQPGTYTIRETGQPGYGPSVQCDNGAGGADSITVSLKPGQVIGCEFTNSAQKGTLVVTKLVEGEAPESPWQFTGDLGNFTLPATGGTRVFAGLEPGSYQVQEAAAPGFTGSVVCDNGTSGDTSVTVQLSPGASVACTFVNRRQPAAIELQATVGVDPNTCGEERAITVPAGTTVYYCYTVTNRGASTLTTHDLEDSQLGTLFTALAYELGPGESISTVDLGQRYSTTVQSTVASLATWSAYSDPNLQVHAVAQTLVNVGQPAIDVVKTVGTDPGRCSEQSTLVVAPDSEVYFCVTVVNTGNVTFTHVTLEDPLLGVTVTIPEQLAPGATATFTRTQIAALGPVTVTANMTNTVTVKVANGEVQGANLTAQPVPGLFHATDQATAVVLVDLALQEEEQVVDTNRIYLPLIER</sequence>
<comment type="caution">
    <text evidence="4">The sequence shown here is derived from an EMBL/GenBank/DDBJ whole genome shotgun (WGS) entry which is preliminary data.</text>
</comment>
<dbReference type="Pfam" id="PF19403">
    <property type="entry name" value="SpaA_2"/>
    <property type="match status" value="8"/>
</dbReference>
<evidence type="ECO:0000313" key="5">
    <source>
        <dbReference type="Proteomes" id="UP000317371"/>
    </source>
</evidence>
<dbReference type="InParanoid" id="A0A540VJ23"/>
<feature type="domain" description="SpaA-like prealbumin fold" evidence="2">
    <location>
        <begin position="1879"/>
        <end position="1925"/>
    </location>
</feature>
<dbReference type="RefSeq" id="WP_141609093.1">
    <property type="nucleotide sequence ID" value="NZ_VIGC02000006.1"/>
</dbReference>
<dbReference type="InterPro" id="IPR011050">
    <property type="entry name" value="Pectin_lyase_fold/virulence"/>
</dbReference>
<evidence type="ECO:0008006" key="6">
    <source>
        <dbReference type="Google" id="ProtNLM"/>
    </source>
</evidence>
<accession>A0A540VJ23</accession>
<protein>
    <recommendedName>
        <fullName evidence="6">DUF1565 domain-containing protein</fullName>
    </recommendedName>
</protein>
<feature type="domain" description="SpaA-like prealbumin fold" evidence="2">
    <location>
        <begin position="1394"/>
        <end position="1464"/>
    </location>
</feature>
<dbReference type="InterPro" id="IPR012334">
    <property type="entry name" value="Pectin_lyas_fold"/>
</dbReference>
<dbReference type="EMBL" id="VIGC01000006">
    <property type="protein sequence ID" value="TQE96721.1"/>
    <property type="molecule type" value="Genomic_DNA"/>
</dbReference>
<feature type="signal peptide" evidence="1">
    <location>
        <begin position="1"/>
        <end position="32"/>
    </location>
</feature>
<dbReference type="Proteomes" id="UP000317371">
    <property type="component" value="Unassembled WGS sequence"/>
</dbReference>
<evidence type="ECO:0000256" key="1">
    <source>
        <dbReference type="SAM" id="SignalP"/>
    </source>
</evidence>
<dbReference type="Pfam" id="PF24346">
    <property type="entry name" value="DUF7507"/>
    <property type="match status" value="1"/>
</dbReference>
<dbReference type="InterPro" id="IPR006626">
    <property type="entry name" value="PbH1"/>
</dbReference>
<dbReference type="Gene3D" id="2.60.40.1140">
    <property type="entry name" value="Collagen-binding surface protein Cna, B-type domain"/>
    <property type="match status" value="1"/>
</dbReference>
<evidence type="ECO:0000259" key="3">
    <source>
        <dbReference type="Pfam" id="PF24346"/>
    </source>
</evidence>
<keyword evidence="5" id="KW-1185">Reference proteome</keyword>
<evidence type="ECO:0000259" key="2">
    <source>
        <dbReference type="Pfam" id="PF19403"/>
    </source>
</evidence>
<proteinExistence type="predicted"/>
<dbReference type="InterPro" id="IPR045826">
    <property type="entry name" value="SpaA_PFL_dom_2"/>
</dbReference>
<feature type="domain" description="DUF7507" evidence="3">
    <location>
        <begin position="2048"/>
        <end position="2145"/>
    </location>
</feature>
<feature type="domain" description="SpaA-like prealbumin fold" evidence="2">
    <location>
        <begin position="1761"/>
        <end position="1832"/>
    </location>
</feature>